<evidence type="ECO:0000256" key="5">
    <source>
        <dbReference type="ARBA" id="ARBA00023002"/>
    </source>
</evidence>
<dbReference type="SUPFAM" id="SSF54719">
    <property type="entry name" value="Fe,Mn superoxide dismutase (SOD), C-terminal domain"/>
    <property type="match status" value="2"/>
</dbReference>
<dbReference type="InterPro" id="IPR001189">
    <property type="entry name" value="Mn/Fe_SOD"/>
</dbReference>
<evidence type="ECO:0000259" key="10">
    <source>
        <dbReference type="Pfam" id="PF02777"/>
    </source>
</evidence>
<dbReference type="EC" id="1.15.1.1" evidence="3"/>
<dbReference type="AlphaFoldDB" id="A0A0D6JVB5"/>
<dbReference type="PRINTS" id="PR01703">
    <property type="entry name" value="MNSODISMTASE"/>
</dbReference>
<evidence type="ECO:0000256" key="2">
    <source>
        <dbReference type="ARBA" id="ARBA00008714"/>
    </source>
</evidence>
<comment type="catalytic activity">
    <reaction evidence="7">
        <text>2 superoxide + 2 H(+) = H2O2 + O2</text>
        <dbReference type="Rhea" id="RHEA:20696"/>
        <dbReference type="ChEBI" id="CHEBI:15378"/>
        <dbReference type="ChEBI" id="CHEBI:15379"/>
        <dbReference type="ChEBI" id="CHEBI:16240"/>
        <dbReference type="ChEBI" id="CHEBI:18421"/>
        <dbReference type="EC" id="1.15.1.1"/>
    </reaction>
</comment>
<feature type="binding site" evidence="8">
    <location>
        <position position="158"/>
    </location>
    <ligand>
        <name>Mn(2+)</name>
        <dbReference type="ChEBI" id="CHEBI:29035"/>
    </ligand>
</feature>
<dbReference type="EMBL" id="CSTE01000005">
    <property type="protein sequence ID" value="CQR52894.1"/>
    <property type="molecule type" value="Genomic_DNA"/>
</dbReference>
<sequence length="262" mass="29464">MSDYELDPLPYEYDALEPHISEQVLTWHHDTHHQGYVNGWNAAEETLADNRDAGEFGSSAGALRNVTHNGSGHILHDLFWQNMSPEGGDEPSGALADRIAEDFGSYEAWKGEFEAAAGAAGGWALLVYDSFSNQLRNVVVDKHDQGALWGSHPILALDVWEHSYYHDYGPARGDFVSAFFEVVDWALLVYDSFSNQLRNVVVDKHDQGALWGSHPILALDVWEHSYYHDYGPARGDFVSAFFEVVDWDEPAARYEQAVELFE</sequence>
<dbReference type="GO" id="GO:0046872">
    <property type="term" value="F:metal ion binding"/>
    <property type="evidence" value="ECO:0007669"/>
    <property type="project" value="UniProtKB-KW"/>
</dbReference>
<keyword evidence="5" id="KW-0560">Oxidoreductase</keyword>
<dbReference type="Pfam" id="PF02777">
    <property type="entry name" value="Sod_Fe_C"/>
    <property type="match status" value="1"/>
</dbReference>
<dbReference type="RefSeq" id="WP_089780926.1">
    <property type="nucleotide sequence ID" value="NZ_CABLRR010000005.1"/>
</dbReference>
<dbReference type="InterPro" id="IPR019833">
    <property type="entry name" value="Mn/Fe_SOD_BS"/>
</dbReference>
<dbReference type="InterPro" id="IPR036314">
    <property type="entry name" value="SOD_C_sf"/>
</dbReference>
<evidence type="ECO:0000256" key="1">
    <source>
        <dbReference type="ARBA" id="ARBA00002170"/>
    </source>
</evidence>
<evidence type="ECO:0000313" key="12">
    <source>
        <dbReference type="Proteomes" id="UP000198902"/>
    </source>
</evidence>
<dbReference type="GO" id="GO:0004784">
    <property type="term" value="F:superoxide dismutase activity"/>
    <property type="evidence" value="ECO:0007669"/>
    <property type="project" value="UniProtKB-EC"/>
</dbReference>
<evidence type="ECO:0000256" key="6">
    <source>
        <dbReference type="ARBA" id="ARBA00023211"/>
    </source>
</evidence>
<dbReference type="PANTHER" id="PTHR43595">
    <property type="entry name" value="37S RIBOSOMAL PROTEIN S26, MITOCHONDRIAL"/>
    <property type="match status" value="1"/>
</dbReference>
<evidence type="ECO:0000256" key="3">
    <source>
        <dbReference type="ARBA" id="ARBA00012682"/>
    </source>
</evidence>
<feature type="binding site" evidence="8">
    <location>
        <position position="76"/>
    </location>
    <ligand>
        <name>Mn(2+)</name>
        <dbReference type="ChEBI" id="CHEBI:29035"/>
    </ligand>
</feature>
<name>A0A0D6JVB5_9EURY</name>
<comment type="function">
    <text evidence="1">Destroys superoxide anion radicals which are normally produced within the cells and which are toxic to biological systems.</text>
</comment>
<comment type="similarity">
    <text evidence="2">Belongs to the iron/manganese superoxide dismutase family.</text>
</comment>
<reference evidence="12" key="1">
    <citation type="submission" date="2015-03" db="EMBL/GenBank/DDBJ databases">
        <authorList>
            <person name="Urmite Genomes"/>
        </authorList>
    </citation>
    <scope>NUCLEOTIDE SEQUENCE [LARGE SCALE GENOMIC DNA]</scope>
    <source>
        <strain evidence="12">Arc-Hr</strain>
    </source>
</reference>
<dbReference type="Gene3D" id="3.55.40.20">
    <property type="entry name" value="Iron/manganese superoxide dismutase, C-terminal domain"/>
    <property type="match status" value="2"/>
</dbReference>
<dbReference type="NCBIfam" id="NF041312">
    <property type="entry name" value="Superox_dis_Halo"/>
    <property type="match status" value="1"/>
</dbReference>
<evidence type="ECO:0000256" key="4">
    <source>
        <dbReference type="ARBA" id="ARBA00022723"/>
    </source>
</evidence>
<keyword evidence="12" id="KW-1185">Reference proteome</keyword>
<dbReference type="InterPro" id="IPR036324">
    <property type="entry name" value="Mn/Fe_SOD_N_sf"/>
</dbReference>
<accession>A0A0D6JVB5</accession>
<keyword evidence="4 8" id="KW-0479">Metal-binding</keyword>
<dbReference type="OrthoDB" id="32917at2157"/>
<evidence type="ECO:0000313" key="11">
    <source>
        <dbReference type="EMBL" id="CQR52894.1"/>
    </source>
</evidence>
<dbReference type="InterPro" id="IPR019831">
    <property type="entry name" value="Mn/Fe_SOD_N"/>
</dbReference>
<dbReference type="PANTHER" id="PTHR43595:SF2">
    <property type="entry name" value="SMALL RIBOSOMAL SUBUNIT PROTEIN MS42"/>
    <property type="match status" value="1"/>
</dbReference>
<evidence type="ECO:0000256" key="7">
    <source>
        <dbReference type="ARBA" id="ARBA00049204"/>
    </source>
</evidence>
<organism evidence="11 12">
    <name type="scientific">Haloferax massiliensis</name>
    <dbReference type="NCBI Taxonomy" id="1476858"/>
    <lineage>
        <taxon>Archaea</taxon>
        <taxon>Methanobacteriati</taxon>
        <taxon>Methanobacteriota</taxon>
        <taxon>Stenosarchaea group</taxon>
        <taxon>Halobacteria</taxon>
        <taxon>Halobacteriales</taxon>
        <taxon>Haloferacaceae</taxon>
        <taxon>Haloferax</taxon>
    </lineage>
</organism>
<dbReference type="InterPro" id="IPR019832">
    <property type="entry name" value="Mn/Fe_SOD_C"/>
</dbReference>
<feature type="domain" description="Manganese/iron superoxide dismutase N-terminal" evidence="9">
    <location>
        <begin position="3"/>
        <end position="84"/>
    </location>
</feature>
<dbReference type="Pfam" id="PF00081">
    <property type="entry name" value="Sod_Fe_N"/>
    <property type="match status" value="1"/>
</dbReference>
<evidence type="ECO:0000259" key="9">
    <source>
        <dbReference type="Pfam" id="PF00081"/>
    </source>
</evidence>
<dbReference type="Gene3D" id="1.10.287.990">
    <property type="entry name" value="Fe,Mn superoxide dismutase (SOD) domain"/>
    <property type="match status" value="1"/>
</dbReference>
<feature type="binding site" evidence="8">
    <location>
        <position position="162"/>
    </location>
    <ligand>
        <name>Mn(2+)</name>
        <dbReference type="ChEBI" id="CHEBI:29035"/>
    </ligand>
</feature>
<feature type="binding site" evidence="8">
    <location>
        <position position="28"/>
    </location>
    <ligand>
        <name>Mn(2+)</name>
        <dbReference type="ChEBI" id="CHEBI:29035"/>
    </ligand>
</feature>
<dbReference type="SUPFAM" id="SSF46609">
    <property type="entry name" value="Fe,Mn superoxide dismutase (SOD), N-terminal domain"/>
    <property type="match status" value="1"/>
</dbReference>
<evidence type="ECO:0000256" key="8">
    <source>
        <dbReference type="PIRSR" id="PIRSR000349-1"/>
    </source>
</evidence>
<dbReference type="Proteomes" id="UP000198902">
    <property type="component" value="Unassembled WGS sequence"/>
</dbReference>
<dbReference type="PROSITE" id="PS00088">
    <property type="entry name" value="SOD_MN"/>
    <property type="match status" value="2"/>
</dbReference>
<proteinExistence type="inferred from homology"/>
<feature type="domain" description="Manganese/iron superoxide dismutase C-terminal" evidence="10">
    <location>
        <begin position="91"/>
        <end position="186"/>
    </location>
</feature>
<gene>
    <name evidence="11" type="primary">sodF1</name>
    <name evidence="11" type="ORF">BN996_03355</name>
</gene>
<protein>
    <recommendedName>
        <fullName evidence="3">superoxide dismutase</fullName>
        <ecNumber evidence="3">1.15.1.1</ecNumber>
    </recommendedName>
</protein>
<dbReference type="PIRSF" id="PIRSF000349">
    <property type="entry name" value="SODismutase"/>
    <property type="match status" value="1"/>
</dbReference>
<dbReference type="GO" id="GO:0005737">
    <property type="term" value="C:cytoplasm"/>
    <property type="evidence" value="ECO:0007669"/>
    <property type="project" value="TreeGrafter"/>
</dbReference>
<dbReference type="InterPro" id="IPR054865">
    <property type="entry name" value="Superox_dis_Halo"/>
</dbReference>
<keyword evidence="6" id="KW-0464">Manganese</keyword>